<dbReference type="SUPFAM" id="SSF103473">
    <property type="entry name" value="MFS general substrate transporter"/>
    <property type="match status" value="1"/>
</dbReference>
<dbReference type="CDD" id="cd17321">
    <property type="entry name" value="MFS_MMR_MDR_like"/>
    <property type="match status" value="1"/>
</dbReference>
<dbReference type="NCBIfam" id="TIGR00711">
    <property type="entry name" value="efflux_EmrB"/>
    <property type="match status" value="1"/>
</dbReference>
<accession>A0A2T2XI02</accession>
<dbReference type="AlphaFoldDB" id="A0A2T2XI02"/>
<feature type="transmembrane region" description="Helical" evidence="8">
    <location>
        <begin position="83"/>
        <end position="102"/>
    </location>
</feature>
<feature type="transmembrane region" description="Helical" evidence="8">
    <location>
        <begin position="141"/>
        <end position="163"/>
    </location>
</feature>
<dbReference type="InterPro" id="IPR011701">
    <property type="entry name" value="MFS"/>
</dbReference>
<evidence type="ECO:0000256" key="8">
    <source>
        <dbReference type="SAM" id="Phobius"/>
    </source>
</evidence>
<dbReference type="GO" id="GO:0005886">
    <property type="term" value="C:plasma membrane"/>
    <property type="evidence" value="ECO:0007669"/>
    <property type="project" value="UniProtKB-SubCell"/>
</dbReference>
<feature type="domain" description="Major facilitator superfamily (MFS) profile" evidence="9">
    <location>
        <begin position="17"/>
        <end position="476"/>
    </location>
</feature>
<comment type="caution">
    <text evidence="10">The sequence shown here is derived from an EMBL/GenBank/DDBJ whole genome shotgun (WGS) entry which is preliminary data.</text>
</comment>
<dbReference type="PANTHER" id="PTHR42718:SF9">
    <property type="entry name" value="MAJOR FACILITATOR SUPERFAMILY MULTIDRUG TRANSPORTER MFSC"/>
    <property type="match status" value="1"/>
</dbReference>
<dbReference type="FunFam" id="1.20.1720.10:FF:000021">
    <property type="entry name" value="Drug resistance transporter, EmrB/QacA subfamily"/>
    <property type="match status" value="1"/>
</dbReference>
<evidence type="ECO:0000313" key="11">
    <source>
        <dbReference type="Proteomes" id="UP000242972"/>
    </source>
</evidence>
<keyword evidence="5 8" id="KW-0812">Transmembrane</keyword>
<evidence type="ECO:0000259" key="9">
    <source>
        <dbReference type="PROSITE" id="PS50850"/>
    </source>
</evidence>
<keyword evidence="3" id="KW-0813">Transport</keyword>
<dbReference type="InterPro" id="IPR020846">
    <property type="entry name" value="MFS_dom"/>
</dbReference>
<gene>
    <name evidence="10" type="ORF">C7B46_06760</name>
</gene>
<name>A0A2T2XI02_9FIRM</name>
<organism evidence="10 11">
    <name type="scientific">Sulfobacillus benefaciens</name>
    <dbReference type="NCBI Taxonomy" id="453960"/>
    <lineage>
        <taxon>Bacteria</taxon>
        <taxon>Bacillati</taxon>
        <taxon>Bacillota</taxon>
        <taxon>Clostridia</taxon>
        <taxon>Eubacteriales</taxon>
        <taxon>Clostridiales Family XVII. Incertae Sedis</taxon>
        <taxon>Sulfobacillus</taxon>
    </lineage>
</organism>
<dbReference type="EMBL" id="PXYW01000012">
    <property type="protein sequence ID" value="PSR34096.1"/>
    <property type="molecule type" value="Genomic_DNA"/>
</dbReference>
<feature type="transmembrane region" description="Helical" evidence="8">
    <location>
        <begin position="229"/>
        <end position="250"/>
    </location>
</feature>
<protein>
    <submittedName>
        <fullName evidence="10">MFS transporter</fullName>
    </submittedName>
</protein>
<feature type="transmembrane region" description="Helical" evidence="8">
    <location>
        <begin position="16"/>
        <end position="40"/>
    </location>
</feature>
<dbReference type="PROSITE" id="PS50850">
    <property type="entry name" value="MFS"/>
    <property type="match status" value="1"/>
</dbReference>
<dbReference type="Gene3D" id="1.20.1720.10">
    <property type="entry name" value="Multidrug resistance protein D"/>
    <property type="match status" value="1"/>
</dbReference>
<dbReference type="Proteomes" id="UP000242972">
    <property type="component" value="Unassembled WGS sequence"/>
</dbReference>
<feature type="transmembrane region" description="Helical" evidence="8">
    <location>
        <begin position="271"/>
        <end position="294"/>
    </location>
</feature>
<dbReference type="GO" id="GO:0022857">
    <property type="term" value="F:transmembrane transporter activity"/>
    <property type="evidence" value="ECO:0007669"/>
    <property type="project" value="InterPro"/>
</dbReference>
<dbReference type="Gene3D" id="1.20.1250.20">
    <property type="entry name" value="MFS general substrate transporter like domains"/>
    <property type="match status" value="1"/>
</dbReference>
<evidence type="ECO:0000256" key="7">
    <source>
        <dbReference type="ARBA" id="ARBA00023136"/>
    </source>
</evidence>
<feature type="transmembrane region" description="Helical" evidence="8">
    <location>
        <begin position="203"/>
        <end position="223"/>
    </location>
</feature>
<feature type="transmembrane region" description="Helical" evidence="8">
    <location>
        <begin position="52"/>
        <end position="71"/>
    </location>
</feature>
<keyword evidence="6 8" id="KW-1133">Transmembrane helix</keyword>
<evidence type="ECO:0000256" key="2">
    <source>
        <dbReference type="ARBA" id="ARBA00008537"/>
    </source>
</evidence>
<dbReference type="PANTHER" id="PTHR42718">
    <property type="entry name" value="MAJOR FACILITATOR SUPERFAMILY MULTIDRUG TRANSPORTER MFSC"/>
    <property type="match status" value="1"/>
</dbReference>
<evidence type="ECO:0000256" key="4">
    <source>
        <dbReference type="ARBA" id="ARBA00022475"/>
    </source>
</evidence>
<evidence type="ECO:0000256" key="5">
    <source>
        <dbReference type="ARBA" id="ARBA00022692"/>
    </source>
</evidence>
<reference evidence="10 11" key="1">
    <citation type="journal article" date="2014" name="BMC Genomics">
        <title>Comparison of environmental and isolate Sulfobacillus genomes reveals diverse carbon, sulfur, nitrogen, and hydrogen metabolisms.</title>
        <authorList>
            <person name="Justice N.B."/>
            <person name="Norman A."/>
            <person name="Brown C.T."/>
            <person name="Singh A."/>
            <person name="Thomas B.C."/>
            <person name="Banfield J.F."/>
        </authorList>
    </citation>
    <scope>NUCLEOTIDE SEQUENCE [LARGE SCALE GENOMIC DNA]</scope>
    <source>
        <strain evidence="10">AMDSBA4</strain>
    </source>
</reference>
<dbReference type="InterPro" id="IPR004638">
    <property type="entry name" value="EmrB-like"/>
</dbReference>
<proteinExistence type="inferred from homology"/>
<dbReference type="Pfam" id="PF07690">
    <property type="entry name" value="MFS_1"/>
    <property type="match status" value="1"/>
</dbReference>
<evidence type="ECO:0000256" key="3">
    <source>
        <dbReference type="ARBA" id="ARBA00022448"/>
    </source>
</evidence>
<comment type="subcellular location">
    <subcellularLocation>
        <location evidence="1">Cell membrane</location>
        <topology evidence="1">Multi-pass membrane protein</topology>
    </subcellularLocation>
</comment>
<feature type="transmembrane region" description="Helical" evidence="8">
    <location>
        <begin position="400"/>
        <end position="420"/>
    </location>
</feature>
<feature type="transmembrane region" description="Helical" evidence="8">
    <location>
        <begin position="452"/>
        <end position="470"/>
    </location>
</feature>
<keyword evidence="4" id="KW-1003">Cell membrane</keyword>
<keyword evidence="7 8" id="KW-0472">Membrane</keyword>
<evidence type="ECO:0000256" key="1">
    <source>
        <dbReference type="ARBA" id="ARBA00004651"/>
    </source>
</evidence>
<comment type="similarity">
    <text evidence="2">Belongs to the major facilitator superfamily. EmrB family.</text>
</comment>
<evidence type="ECO:0000256" key="6">
    <source>
        <dbReference type="ARBA" id="ARBA00022989"/>
    </source>
</evidence>
<feature type="transmembrane region" description="Helical" evidence="8">
    <location>
        <begin position="359"/>
        <end position="379"/>
    </location>
</feature>
<feature type="transmembrane region" description="Helical" evidence="8">
    <location>
        <begin position="169"/>
        <end position="191"/>
    </location>
</feature>
<feature type="transmembrane region" description="Helical" evidence="8">
    <location>
        <begin position="300"/>
        <end position="320"/>
    </location>
</feature>
<sequence>MNDSQSSPNPQSGNGWALAVIVTGVLVAAVDTTIVILALPTMMRSLHANLSGIIWVIMAYLLVITLLATQVGRLGDMFGRVRMYELGFLVFVLGSFLCGISSNESALIAFRILQGVGGALISANSGAVIADTFPPETRGRAYGFTSIGWNLGAIVGILLGGIITTYFSWRYIFLINVPIGLAAVVVAWFVLKEHGQRESRKMDWWGMGLLGLGLFLVLLTMVHSASQPLTGHMILMFAVGIVSLIIFVLVETRQASPMLHLQLFHNRIVSASLLAAFFQSLGNFAVLFLVIMYLQGLRQLTPLNASLLLVPGYLVGGFLGPFSGRLADKVGSAVPATIGLAVQAVALFFYAHLGLHNPLWWVTGISIINGIGNAGFFPANNAAVMKGSPRGSYGIASGMLRTFANIGMVLSFASAMLIAATQIPRDLAFAIFVGTTSLRGPLMDAFNHGIHTAFYLAIVLMVIAAIFSLLRGSTNLESKPIADRH</sequence>
<dbReference type="InterPro" id="IPR036259">
    <property type="entry name" value="MFS_trans_sf"/>
</dbReference>
<evidence type="ECO:0000313" key="10">
    <source>
        <dbReference type="EMBL" id="PSR34096.1"/>
    </source>
</evidence>
<feature type="transmembrane region" description="Helical" evidence="8">
    <location>
        <begin position="332"/>
        <end position="353"/>
    </location>
</feature>